<dbReference type="RefSeq" id="WP_089998325.1">
    <property type="nucleotide sequence ID" value="NZ_FOBV01000001.1"/>
</dbReference>
<keyword evidence="2" id="KW-1185">Reference proteome</keyword>
<evidence type="ECO:0000313" key="2">
    <source>
        <dbReference type="Proteomes" id="UP000199450"/>
    </source>
</evidence>
<dbReference type="EMBL" id="FOBV01000001">
    <property type="protein sequence ID" value="SEM18397.1"/>
    <property type="molecule type" value="Genomic_DNA"/>
</dbReference>
<gene>
    <name evidence="1" type="ORF">SAMN05421856_101604</name>
</gene>
<organism evidence="1 2">
    <name type="scientific">Chryseobacterium taichungense</name>
    <dbReference type="NCBI Taxonomy" id="295069"/>
    <lineage>
        <taxon>Bacteria</taxon>
        <taxon>Pseudomonadati</taxon>
        <taxon>Bacteroidota</taxon>
        <taxon>Flavobacteriia</taxon>
        <taxon>Flavobacteriales</taxon>
        <taxon>Weeksellaceae</taxon>
        <taxon>Chryseobacterium group</taxon>
        <taxon>Chryseobacterium</taxon>
    </lineage>
</organism>
<proteinExistence type="predicted"/>
<evidence type="ECO:0000313" key="1">
    <source>
        <dbReference type="EMBL" id="SEM18397.1"/>
    </source>
</evidence>
<dbReference type="AlphaFoldDB" id="A0A1H7WBT7"/>
<accession>A0A1H7WBT7</accession>
<sequence length="361" mass="42236">MTIYLFTLDDHLTEDISVIVDMLNKSKGSLKFKILPYRSSTGYYKLYYQSKSLTLESISEICNELKGENNVFENYGILITSKKIEKPKAITLDGKESWYSAFVFKNIAINSNDWEEITEDRSYLAIAHQIIENIFQSLSQINLGSTELMQEIHLNSKGCINDYGRNRVEIYAKIMSGYICKNCQEKFIDRGNDEPTLNQIKSTLTIIRNRITDNYDLNLNVNETISVDKYGQISVGRHKINFGNAKTLAHIYLFYLINHNLKIGHNDFLEKKEIQDKFTSLHKVTGEYKNKFHMIGYVDSMSTYHTRIKKYIQNSLTIESLYKKFHYKSKKSKEYGHHYWLEFESSQVELDPSLQQYRVKV</sequence>
<dbReference type="STRING" id="295069.SAMN05421856_101604"/>
<name>A0A1H7WBT7_9FLAO</name>
<reference evidence="2" key="1">
    <citation type="submission" date="2016-10" db="EMBL/GenBank/DDBJ databases">
        <authorList>
            <person name="Varghese N."/>
            <person name="Submissions S."/>
        </authorList>
    </citation>
    <scope>NUCLEOTIDE SEQUENCE [LARGE SCALE GENOMIC DNA]</scope>
    <source>
        <strain evidence="2">DSM 17453</strain>
    </source>
</reference>
<dbReference type="OrthoDB" id="1342667at2"/>
<dbReference type="Proteomes" id="UP000199450">
    <property type="component" value="Unassembled WGS sequence"/>
</dbReference>
<protein>
    <submittedName>
        <fullName evidence="1">Uncharacterized protein</fullName>
    </submittedName>
</protein>